<feature type="chain" id="PRO_5046069870" description="Heavy metal binding domain-containing protein" evidence="1">
    <location>
        <begin position="23"/>
        <end position="175"/>
    </location>
</feature>
<gene>
    <name evidence="3" type="ORF">I2H31_19740</name>
</gene>
<dbReference type="Pfam" id="PF19335">
    <property type="entry name" value="HMBD"/>
    <property type="match status" value="1"/>
</dbReference>
<name>A0ABS0I9J2_9BACT</name>
<evidence type="ECO:0000313" key="3">
    <source>
        <dbReference type="EMBL" id="MBF9223348.1"/>
    </source>
</evidence>
<comment type="caution">
    <text evidence="3">The sequence shown here is derived from an EMBL/GenBank/DDBJ whole genome shotgun (WGS) entry which is preliminary data.</text>
</comment>
<evidence type="ECO:0000259" key="2">
    <source>
        <dbReference type="Pfam" id="PF19335"/>
    </source>
</evidence>
<accession>A0ABS0I9J2</accession>
<evidence type="ECO:0000313" key="4">
    <source>
        <dbReference type="Proteomes" id="UP000618931"/>
    </source>
</evidence>
<keyword evidence="1" id="KW-0732">Signal</keyword>
<evidence type="ECO:0000256" key="1">
    <source>
        <dbReference type="SAM" id="SignalP"/>
    </source>
</evidence>
<sequence>MKMLRTLFAALALLAAAPLAHAQHAEIAAGETHAHVAPHGGVVRSASPYHLELVAQPTELAFYLLGAKMSAVPNKGMSGSVLVQLTTNATVTVPLALAGDDHLTAKLPAGAKVRTAIVTLNTADGKALTVRFDKLDEAHGHKAVGAAFACPMHPEVAATAPGKCPKCGMALVKKS</sequence>
<proteinExistence type="predicted"/>
<keyword evidence="4" id="KW-1185">Reference proteome</keyword>
<protein>
    <recommendedName>
        <fullName evidence="2">Heavy metal binding domain-containing protein</fullName>
    </recommendedName>
</protein>
<dbReference type="InterPro" id="IPR045800">
    <property type="entry name" value="HMBD"/>
</dbReference>
<reference evidence="3 4" key="1">
    <citation type="submission" date="2020-11" db="EMBL/GenBank/DDBJ databases">
        <authorList>
            <person name="Kim M.K."/>
        </authorList>
    </citation>
    <scope>NUCLEOTIDE SEQUENCE [LARGE SCALE GENOMIC DNA]</scope>
    <source>
        <strain evidence="3 4">BT662</strain>
    </source>
</reference>
<feature type="signal peptide" evidence="1">
    <location>
        <begin position="1"/>
        <end position="22"/>
    </location>
</feature>
<dbReference type="Proteomes" id="UP000618931">
    <property type="component" value="Unassembled WGS sequence"/>
</dbReference>
<dbReference type="EMBL" id="JADQDM010000014">
    <property type="protein sequence ID" value="MBF9223348.1"/>
    <property type="molecule type" value="Genomic_DNA"/>
</dbReference>
<dbReference type="RefSeq" id="WP_196294788.1">
    <property type="nucleotide sequence ID" value="NZ_JADQDM010000014.1"/>
</dbReference>
<feature type="domain" description="Heavy metal binding" evidence="2">
    <location>
        <begin position="149"/>
        <end position="174"/>
    </location>
</feature>
<organism evidence="3 4">
    <name type="scientific">Hymenobacter ruricola</name>
    <dbReference type="NCBI Taxonomy" id="2791023"/>
    <lineage>
        <taxon>Bacteria</taxon>
        <taxon>Pseudomonadati</taxon>
        <taxon>Bacteroidota</taxon>
        <taxon>Cytophagia</taxon>
        <taxon>Cytophagales</taxon>
        <taxon>Hymenobacteraceae</taxon>
        <taxon>Hymenobacter</taxon>
    </lineage>
</organism>